<organism evidence="2 3">
    <name type="scientific">Desulfofundulus kuznetsovii (strain DSM 6115 / VKM B-1805 / 17)</name>
    <name type="common">Desulfotomaculum kuznetsovii</name>
    <dbReference type="NCBI Taxonomy" id="760568"/>
    <lineage>
        <taxon>Bacteria</taxon>
        <taxon>Bacillati</taxon>
        <taxon>Bacillota</taxon>
        <taxon>Clostridia</taxon>
        <taxon>Eubacteriales</taxon>
        <taxon>Peptococcaceae</taxon>
        <taxon>Desulfofundulus</taxon>
    </lineage>
</organism>
<gene>
    <name evidence="2" type="ordered locus">Desku_0925</name>
</gene>
<protein>
    <submittedName>
        <fullName evidence="2">IstB domain protein ATP-binding protein</fullName>
    </submittedName>
</protein>
<evidence type="ECO:0000313" key="3">
    <source>
        <dbReference type="Proteomes" id="UP000009229"/>
    </source>
</evidence>
<dbReference type="GO" id="GO:0006260">
    <property type="term" value="P:DNA replication"/>
    <property type="evidence" value="ECO:0007669"/>
    <property type="project" value="TreeGrafter"/>
</dbReference>
<dbReference type="SUPFAM" id="SSF52540">
    <property type="entry name" value="P-loop containing nucleoside triphosphate hydrolases"/>
    <property type="match status" value="1"/>
</dbReference>
<name>A0AAU8PFR9_DESK7</name>
<dbReference type="KEGG" id="dku:Desku_0925"/>
<dbReference type="Proteomes" id="UP000009229">
    <property type="component" value="Chromosome"/>
</dbReference>
<dbReference type="PANTHER" id="PTHR30050:SF4">
    <property type="entry name" value="ATP-BINDING PROTEIN RV3427C IN INSERTION SEQUENCE-RELATED"/>
    <property type="match status" value="1"/>
</dbReference>
<evidence type="ECO:0000259" key="1">
    <source>
        <dbReference type="Pfam" id="PF01695"/>
    </source>
</evidence>
<feature type="domain" description="IstB-like ATP-binding" evidence="1">
    <location>
        <begin position="68"/>
        <end position="148"/>
    </location>
</feature>
<dbReference type="Pfam" id="PF01695">
    <property type="entry name" value="IstB_IS21"/>
    <property type="match status" value="1"/>
</dbReference>
<evidence type="ECO:0000313" key="2">
    <source>
        <dbReference type="EMBL" id="AEG14524.1"/>
    </source>
</evidence>
<sequence length="174" mass="19472">MAMKTDRICPGCAGLEACVMPTAGWQVFFDEAAADMYRRPSFRWRQCRYRKDAQQKEQEKVMLAPRFQQRSFATFQVTPENKEALEKCRRYADSLSLSTTQGLMLIGPPGTGKTHLAAAIARAALEKRVPAAFVVVPNLLDELRRAVKSDENDVEYMLSALRNAGPNIVACKQA</sequence>
<keyword evidence="2" id="KW-0547">Nucleotide-binding</keyword>
<dbReference type="Gene3D" id="3.40.50.300">
    <property type="entry name" value="P-loop containing nucleotide triphosphate hydrolases"/>
    <property type="match status" value="1"/>
</dbReference>
<dbReference type="InterPro" id="IPR027417">
    <property type="entry name" value="P-loop_NTPase"/>
</dbReference>
<accession>A0AAU8PFR9</accession>
<dbReference type="InterPro" id="IPR002611">
    <property type="entry name" value="IstB_ATP-bd"/>
</dbReference>
<reference evidence="3" key="1">
    <citation type="submission" date="2011-05" db="EMBL/GenBank/DDBJ databases">
        <title>Complete sequence of Desulfotomaculum kuznetsovii DSM 6115.</title>
        <authorList>
            <person name="Lucas S."/>
            <person name="Han J."/>
            <person name="Lapidus A."/>
            <person name="Cheng J.-F."/>
            <person name="Goodwin L."/>
            <person name="Pitluck S."/>
            <person name="Peters L."/>
            <person name="Mikhailova N."/>
            <person name="Lu M."/>
            <person name="Saunders E."/>
            <person name="Han C."/>
            <person name="Tapia R."/>
            <person name="Land M."/>
            <person name="Hauser L."/>
            <person name="Kyrpides N."/>
            <person name="Ivanova N."/>
            <person name="Pagani I."/>
            <person name="Nazina T."/>
            <person name="Ivanova A."/>
            <person name="Parshina S."/>
            <person name="Kuever J."/>
            <person name="Muyzer G."/>
            <person name="Plugge C."/>
            <person name="Stams A."/>
            <person name="Woyke T."/>
        </authorList>
    </citation>
    <scope>NUCLEOTIDE SEQUENCE [LARGE SCALE GENOMIC DNA]</scope>
    <source>
        <strain evidence="3">DSM 6115 / VKM B-1805 / 17</strain>
    </source>
</reference>
<dbReference type="AlphaFoldDB" id="A0AAU8PFR9"/>
<dbReference type="GO" id="GO:0005524">
    <property type="term" value="F:ATP binding"/>
    <property type="evidence" value="ECO:0007669"/>
    <property type="project" value="UniProtKB-KW"/>
</dbReference>
<dbReference type="EMBL" id="CP002770">
    <property type="protein sequence ID" value="AEG14524.1"/>
    <property type="molecule type" value="Genomic_DNA"/>
</dbReference>
<keyword evidence="2" id="KW-0067">ATP-binding</keyword>
<proteinExistence type="predicted"/>
<keyword evidence="3" id="KW-1185">Reference proteome</keyword>
<dbReference type="PANTHER" id="PTHR30050">
    <property type="entry name" value="CHROMOSOMAL REPLICATION INITIATOR PROTEIN DNAA"/>
    <property type="match status" value="1"/>
</dbReference>